<organism evidence="1 2">
    <name type="scientific">Thioclava dalianensis</name>
    <dbReference type="NCBI Taxonomy" id="1185766"/>
    <lineage>
        <taxon>Bacteria</taxon>
        <taxon>Pseudomonadati</taxon>
        <taxon>Pseudomonadota</taxon>
        <taxon>Alphaproteobacteria</taxon>
        <taxon>Rhodobacterales</taxon>
        <taxon>Paracoccaceae</taxon>
        <taxon>Thioclava</taxon>
    </lineage>
</organism>
<keyword evidence="2" id="KW-1185">Reference proteome</keyword>
<proteinExistence type="predicted"/>
<dbReference type="EMBL" id="JHEH01000010">
    <property type="protein sequence ID" value="KEP69874.1"/>
    <property type="molecule type" value="Genomic_DNA"/>
</dbReference>
<reference evidence="1 2" key="1">
    <citation type="submission" date="2014-03" db="EMBL/GenBank/DDBJ databases">
        <title>The draft genome sequence of Thioclava dalianensis DLFJ1-1.</title>
        <authorList>
            <person name="Lai Q."/>
            <person name="Shao Z."/>
        </authorList>
    </citation>
    <scope>NUCLEOTIDE SEQUENCE [LARGE SCALE GENOMIC DNA]</scope>
    <source>
        <strain evidence="1 2">DLFJ1-1</strain>
    </source>
</reference>
<evidence type="ECO:0000313" key="1">
    <source>
        <dbReference type="EMBL" id="KEP69874.1"/>
    </source>
</evidence>
<accession>A0A074TDV7</accession>
<protein>
    <submittedName>
        <fullName evidence="1">Uncharacterized protein</fullName>
    </submittedName>
</protein>
<dbReference type="AlphaFoldDB" id="A0A074TDV7"/>
<name>A0A074TDV7_9RHOB</name>
<comment type="caution">
    <text evidence="1">The sequence shown here is derived from an EMBL/GenBank/DDBJ whole genome shotgun (WGS) entry which is preliminary data.</text>
</comment>
<sequence length="65" mass="6949">MDTHDIGGQLTPVRFVAKSPLKAVSTPFIDPQTDAIPRHFLVSAAASWVWDEIGTDDRGQTAVGG</sequence>
<evidence type="ECO:0000313" key="2">
    <source>
        <dbReference type="Proteomes" id="UP000027725"/>
    </source>
</evidence>
<gene>
    <name evidence="1" type="ORF">DL1_02145</name>
</gene>
<dbReference type="Proteomes" id="UP000027725">
    <property type="component" value="Unassembled WGS sequence"/>
</dbReference>